<dbReference type="RefSeq" id="WP_218889935.1">
    <property type="nucleotide sequence ID" value="NZ_JACCFI010000001.1"/>
</dbReference>
<dbReference type="InterPro" id="IPR000182">
    <property type="entry name" value="GNAT_dom"/>
</dbReference>
<reference evidence="2 3" key="1">
    <citation type="submission" date="2020-07" db="EMBL/GenBank/DDBJ databases">
        <title>Sequencing the genomes of 1000 actinobacteria strains.</title>
        <authorList>
            <person name="Klenk H.-P."/>
        </authorList>
    </citation>
    <scope>NUCLEOTIDE SEQUENCE [LARGE SCALE GENOMIC DNA]</scope>
    <source>
        <strain evidence="2 3">DSM 8598</strain>
    </source>
</reference>
<dbReference type="AlphaFoldDB" id="A0A852X1R0"/>
<dbReference type="GO" id="GO:0016747">
    <property type="term" value="F:acyltransferase activity, transferring groups other than amino-acyl groups"/>
    <property type="evidence" value="ECO:0007669"/>
    <property type="project" value="InterPro"/>
</dbReference>
<protein>
    <submittedName>
        <fullName evidence="2">RimJ/RimL family protein N-acetyltransferase</fullName>
    </submittedName>
</protein>
<dbReference type="Pfam" id="PF00583">
    <property type="entry name" value="Acetyltransf_1"/>
    <property type="match status" value="1"/>
</dbReference>
<organism evidence="2 3">
    <name type="scientific">Agromyces hippuratus</name>
    <dbReference type="NCBI Taxonomy" id="286438"/>
    <lineage>
        <taxon>Bacteria</taxon>
        <taxon>Bacillati</taxon>
        <taxon>Actinomycetota</taxon>
        <taxon>Actinomycetes</taxon>
        <taxon>Micrococcales</taxon>
        <taxon>Microbacteriaceae</taxon>
        <taxon>Agromyces</taxon>
    </lineage>
</organism>
<keyword evidence="2" id="KW-0808">Transferase</keyword>
<accession>A0A852X1R0</accession>
<dbReference type="PROSITE" id="PS51186">
    <property type="entry name" value="GNAT"/>
    <property type="match status" value="1"/>
</dbReference>
<keyword evidence="3" id="KW-1185">Reference proteome</keyword>
<dbReference type="SUPFAM" id="SSF55729">
    <property type="entry name" value="Acyl-CoA N-acyltransferases (Nat)"/>
    <property type="match status" value="1"/>
</dbReference>
<evidence type="ECO:0000313" key="3">
    <source>
        <dbReference type="Proteomes" id="UP000549066"/>
    </source>
</evidence>
<proteinExistence type="predicted"/>
<name>A0A852X1R0_9MICO</name>
<feature type="domain" description="N-acetyltransferase" evidence="1">
    <location>
        <begin position="218"/>
        <end position="350"/>
    </location>
</feature>
<dbReference type="EMBL" id="JACCFI010000001">
    <property type="protein sequence ID" value="NYG22490.1"/>
    <property type="molecule type" value="Genomic_DNA"/>
</dbReference>
<dbReference type="InterPro" id="IPR016181">
    <property type="entry name" value="Acyl_CoA_acyltransferase"/>
</dbReference>
<comment type="caution">
    <text evidence="2">The sequence shown here is derived from an EMBL/GenBank/DDBJ whole genome shotgun (WGS) entry which is preliminary data.</text>
</comment>
<gene>
    <name evidence="2" type="ORF">BJY17_003237</name>
</gene>
<dbReference type="Gene3D" id="3.40.630.30">
    <property type="match status" value="1"/>
</dbReference>
<evidence type="ECO:0000313" key="2">
    <source>
        <dbReference type="EMBL" id="NYG22490.1"/>
    </source>
</evidence>
<sequence length="350" mass="38937">MSETRQRSQCWWVGGDGYRGGVDDANPEGHMHPITSTFELRHLTGADEVDFFNTLPYALNHEVAADLEQRRRRPEWTWLAVRDGRLLGRLALWSTADAAEPMQFDIFDVDGSLDDDEQRAVGTALLGAAQHELLDGLATPPEIARYLPADWREHEDSLQATELRIALLEAAGARFVVERLRLEWTPASGIPSPDPRLSFRDFASDEEMIAITTRVLDGTLDAHSREDLGGATPREVAERQFDEEFARYATPREWWRVATDESGEPVGFVIPARNSYHHIIAYVGVLPEYRGAGLIDGILAEGTRVLAEAGAPYIRASTDVGNVPMAAAFARAGYATFERIINLAWEAPVR</sequence>
<evidence type="ECO:0000259" key="1">
    <source>
        <dbReference type="PROSITE" id="PS51186"/>
    </source>
</evidence>
<dbReference type="Proteomes" id="UP000549066">
    <property type="component" value="Unassembled WGS sequence"/>
</dbReference>